<dbReference type="RefSeq" id="WP_005524888.1">
    <property type="nucleotide sequence ID" value="NZ_CP050134.2"/>
</dbReference>
<feature type="domain" description="GTPase-associated protein 1 N-terminal" evidence="1">
    <location>
        <begin position="1"/>
        <end position="141"/>
    </location>
</feature>
<dbReference type="GeneID" id="84573601"/>
<dbReference type="EMBL" id="UARK01000011">
    <property type="protein sequence ID" value="SPW28597.1"/>
    <property type="molecule type" value="Genomic_DNA"/>
</dbReference>
<organism evidence="3 4">
    <name type="scientific">Corynebacterium matruchotii</name>
    <dbReference type="NCBI Taxonomy" id="43768"/>
    <lineage>
        <taxon>Bacteria</taxon>
        <taxon>Bacillati</taxon>
        <taxon>Actinomycetota</taxon>
        <taxon>Actinomycetes</taxon>
        <taxon>Mycobacteriales</taxon>
        <taxon>Corynebacteriaceae</taxon>
        <taxon>Corynebacterium</taxon>
    </lineage>
</organism>
<dbReference type="AlphaFoldDB" id="A0A6H9XGW5"/>
<dbReference type="InterPro" id="IPR045402">
    <property type="entry name" value="GAP1-N2"/>
</dbReference>
<reference evidence="3 4" key="1">
    <citation type="submission" date="2018-06" db="EMBL/GenBank/DDBJ databases">
        <authorList>
            <consortium name="Pathogen Informatics"/>
            <person name="Doyle S."/>
        </authorList>
    </citation>
    <scope>NUCLEOTIDE SEQUENCE [LARGE SCALE GENOMIC DNA]</scope>
    <source>
        <strain evidence="3 4">NCTC10254</strain>
    </source>
</reference>
<comment type="caution">
    <text evidence="3">The sequence shown here is derived from an EMBL/GenBank/DDBJ whole genome shotgun (WGS) entry which is preliminary data.</text>
</comment>
<dbReference type="InterPro" id="IPR045401">
    <property type="entry name" value="GAP1-M"/>
</dbReference>
<evidence type="ECO:0000259" key="1">
    <source>
        <dbReference type="Pfam" id="PF20013"/>
    </source>
</evidence>
<feature type="domain" description="GTPase-associated protein 1 middle" evidence="2">
    <location>
        <begin position="174"/>
        <end position="254"/>
    </location>
</feature>
<name>A0A6H9XGW5_9CORY</name>
<gene>
    <name evidence="3" type="ORF">NCTC10254_01543</name>
</gene>
<sequence length="523" mass="57423">MAGAFSFASFSRTAGRNGGWGIGELKGDITLDQAHRLRELIPSSINDGVDPGNYPSKEVVAQLTRRFAWLPNGDAGPGFSFYASAQAGKDSTNRPGNVFTFVQVCDDDSMGVYQPTEFLYSEEIPIPFGKNQVDRAEIPERLMLPGPITPEVLDHFLDGWSGRSPLPLYFQAVTPADRRRLAQAIAAATAIKQVVLACPLAESALWVAAVARSTAYSRDFSFSTFETADRIEYILRAGCKLSIVDVAHAHHVAPKVAAMDALFIRSDDPDWAELESYESNENSDLLSMEIPSLDAGPMGGAAADLAAGGGLLPGAELSTVDLTKLPELSTLSEQSVLDYRLQPALGGATTDSLQQNFNTQTMPLNSRVMGLEEFERQIIESPEIYSYLRILNELDDNLTSWAAKLVRVHELLTLDPNDATGLHVRSAFLALVLLEGVPQYWSGVHSFVHLTAEEKTTLVTTAKNYVVQLLMTYQLSRDNWEQRISETNTYYDNLDLVGLLEAVKTQVLAELKTESVHHHPPQY</sequence>
<protein>
    <submittedName>
        <fullName evidence="3">Uncharacterized protein</fullName>
    </submittedName>
</protein>
<dbReference type="Pfam" id="PF20013">
    <property type="entry name" value="GAP1-N2"/>
    <property type="match status" value="1"/>
</dbReference>
<dbReference type="Proteomes" id="UP000249886">
    <property type="component" value="Unassembled WGS sequence"/>
</dbReference>
<evidence type="ECO:0000313" key="3">
    <source>
        <dbReference type="EMBL" id="SPW28597.1"/>
    </source>
</evidence>
<proteinExistence type="predicted"/>
<accession>A0A6H9XGW5</accession>
<dbReference type="Pfam" id="PF20014">
    <property type="entry name" value="GAP1-M"/>
    <property type="match status" value="1"/>
</dbReference>
<evidence type="ECO:0000259" key="2">
    <source>
        <dbReference type="Pfam" id="PF20014"/>
    </source>
</evidence>
<evidence type="ECO:0000313" key="4">
    <source>
        <dbReference type="Proteomes" id="UP000249886"/>
    </source>
</evidence>